<protein>
    <submittedName>
        <fullName evidence="14">Uncharacterized protein</fullName>
    </submittedName>
</protein>
<dbReference type="EMBL" id="WNYA01007077">
    <property type="protein sequence ID" value="KAG8541598.1"/>
    <property type="molecule type" value="Genomic_DNA"/>
</dbReference>
<dbReference type="GO" id="GO:0005930">
    <property type="term" value="C:axoneme"/>
    <property type="evidence" value="ECO:0007669"/>
    <property type="project" value="UniProtKB-SubCell"/>
</dbReference>
<evidence type="ECO:0000313" key="14">
    <source>
        <dbReference type="EMBL" id="KAG8541598.1"/>
    </source>
</evidence>
<dbReference type="GO" id="GO:0007018">
    <property type="term" value="P:microtubule-based movement"/>
    <property type="evidence" value="ECO:0007669"/>
    <property type="project" value="InterPro"/>
</dbReference>
<gene>
    <name evidence="14" type="ORF">GDO81_028641</name>
</gene>
<keyword evidence="7" id="KW-0243">Dynein</keyword>
<feature type="non-terminal residue" evidence="14">
    <location>
        <position position="1"/>
    </location>
</feature>
<dbReference type="GO" id="GO:0030286">
    <property type="term" value="C:dynein complex"/>
    <property type="evidence" value="ECO:0007669"/>
    <property type="project" value="UniProtKB-KW"/>
</dbReference>
<dbReference type="GO" id="GO:0005524">
    <property type="term" value="F:ATP binding"/>
    <property type="evidence" value="ECO:0007669"/>
    <property type="project" value="UniProtKB-KW"/>
</dbReference>
<keyword evidence="5" id="KW-0547">Nucleotide-binding</keyword>
<name>A0AAV6Z5L8_ENGPU</name>
<comment type="similarity">
    <text evidence="2">Belongs to the dynein heavy chain family.</text>
</comment>
<keyword evidence="15" id="KW-1185">Reference proteome</keyword>
<keyword evidence="10" id="KW-0505">Motor protein</keyword>
<evidence type="ECO:0000256" key="13">
    <source>
        <dbReference type="SAM" id="Coils"/>
    </source>
</evidence>
<keyword evidence="8 13" id="KW-0175">Coiled coil</keyword>
<keyword evidence="4" id="KW-0493">Microtubule</keyword>
<proteinExistence type="inferred from homology"/>
<accession>A0AAV6Z5L8</accession>
<evidence type="ECO:0000256" key="7">
    <source>
        <dbReference type="ARBA" id="ARBA00023017"/>
    </source>
</evidence>
<dbReference type="Proteomes" id="UP000824782">
    <property type="component" value="Unassembled WGS sequence"/>
</dbReference>
<dbReference type="PANTHER" id="PTHR22878">
    <property type="entry name" value="DYNEIN HEAVY CHAIN 6, AXONEMAL-LIKE-RELATED"/>
    <property type="match status" value="1"/>
</dbReference>
<evidence type="ECO:0000256" key="10">
    <source>
        <dbReference type="ARBA" id="ARBA00023175"/>
    </source>
</evidence>
<evidence type="ECO:0000256" key="3">
    <source>
        <dbReference type="ARBA" id="ARBA00022490"/>
    </source>
</evidence>
<keyword evidence="12" id="KW-0966">Cell projection</keyword>
<keyword evidence="9" id="KW-0969">Cilium</keyword>
<evidence type="ECO:0000256" key="1">
    <source>
        <dbReference type="ARBA" id="ARBA00004430"/>
    </source>
</evidence>
<organism evidence="14 15">
    <name type="scientific">Engystomops pustulosus</name>
    <name type="common">Tungara frog</name>
    <name type="synonym">Physalaemus pustulosus</name>
    <dbReference type="NCBI Taxonomy" id="76066"/>
    <lineage>
        <taxon>Eukaryota</taxon>
        <taxon>Metazoa</taxon>
        <taxon>Chordata</taxon>
        <taxon>Craniata</taxon>
        <taxon>Vertebrata</taxon>
        <taxon>Euteleostomi</taxon>
        <taxon>Amphibia</taxon>
        <taxon>Batrachia</taxon>
        <taxon>Anura</taxon>
        <taxon>Neobatrachia</taxon>
        <taxon>Hyloidea</taxon>
        <taxon>Leptodactylidae</taxon>
        <taxon>Leiuperinae</taxon>
        <taxon>Engystomops</taxon>
    </lineage>
</organism>
<feature type="coiled-coil region" evidence="13">
    <location>
        <begin position="13"/>
        <end position="40"/>
    </location>
</feature>
<evidence type="ECO:0000256" key="9">
    <source>
        <dbReference type="ARBA" id="ARBA00023069"/>
    </source>
</evidence>
<evidence type="ECO:0000256" key="5">
    <source>
        <dbReference type="ARBA" id="ARBA00022741"/>
    </source>
</evidence>
<evidence type="ECO:0000256" key="4">
    <source>
        <dbReference type="ARBA" id="ARBA00022701"/>
    </source>
</evidence>
<comment type="caution">
    <text evidence="14">The sequence shown here is derived from an EMBL/GenBank/DDBJ whole genome shotgun (WGS) entry which is preliminary data.</text>
</comment>
<dbReference type="Gene3D" id="1.10.8.1220">
    <property type="match status" value="1"/>
</dbReference>
<sequence length="243" mass="27790">LIPQPFQITSGAIKTRLEEAEATEQKINTAREKYRTVATQGSVIYFVIASLSEIDPMYQFSLKYFKQLFNTTIETAEKSNNLDIRLETLLSQTLFSSYTNVSRGLFEQHKLIYSFMLCIEIMRQKGEITDSEWNFFLRGAAGLDKERPNKPNVPWLYDVLWNSCCDLEEILPCFKGLKADILSAPIVIHLGALEVQINPSSWDGYNMQASAGEAQGAWDEKLNLFQKLILAKSVMEEKVTYYK</sequence>
<dbReference type="PANTHER" id="PTHR22878:SF67">
    <property type="entry name" value="DYNEIN AXONEMAL HEAVY CHAIN 6"/>
    <property type="match status" value="1"/>
</dbReference>
<evidence type="ECO:0000256" key="6">
    <source>
        <dbReference type="ARBA" id="ARBA00022840"/>
    </source>
</evidence>
<dbReference type="AlphaFoldDB" id="A0AAV6Z5L8"/>
<evidence type="ECO:0000256" key="11">
    <source>
        <dbReference type="ARBA" id="ARBA00023212"/>
    </source>
</evidence>
<dbReference type="GO" id="GO:0051959">
    <property type="term" value="F:dynein light intermediate chain binding"/>
    <property type="evidence" value="ECO:0007669"/>
    <property type="project" value="InterPro"/>
</dbReference>
<keyword evidence="6" id="KW-0067">ATP-binding</keyword>
<dbReference type="GO" id="GO:0005874">
    <property type="term" value="C:microtubule"/>
    <property type="evidence" value="ECO:0007669"/>
    <property type="project" value="UniProtKB-KW"/>
</dbReference>
<keyword evidence="3" id="KW-0963">Cytoplasm</keyword>
<evidence type="ECO:0000256" key="2">
    <source>
        <dbReference type="ARBA" id="ARBA00008887"/>
    </source>
</evidence>
<evidence type="ECO:0000256" key="8">
    <source>
        <dbReference type="ARBA" id="ARBA00023054"/>
    </source>
</evidence>
<evidence type="ECO:0000313" key="15">
    <source>
        <dbReference type="Proteomes" id="UP000824782"/>
    </source>
</evidence>
<evidence type="ECO:0000256" key="12">
    <source>
        <dbReference type="ARBA" id="ARBA00023273"/>
    </source>
</evidence>
<reference evidence="14" key="1">
    <citation type="thesis" date="2020" institute="ProQuest LLC" country="789 East Eisenhower Parkway, Ann Arbor, MI, USA">
        <title>Comparative Genomics and Chromosome Evolution.</title>
        <authorList>
            <person name="Mudd A.B."/>
        </authorList>
    </citation>
    <scope>NUCLEOTIDE SEQUENCE</scope>
    <source>
        <strain evidence="14">237g6f4</strain>
        <tissue evidence="14">Blood</tissue>
    </source>
</reference>
<dbReference type="InterPro" id="IPR026983">
    <property type="entry name" value="DHC"/>
</dbReference>
<comment type="subcellular location">
    <subcellularLocation>
        <location evidence="1">Cytoplasm</location>
        <location evidence="1">Cytoskeleton</location>
        <location evidence="1">Cilium axoneme</location>
    </subcellularLocation>
</comment>
<dbReference type="FunFam" id="1.10.8.1220:FF:000001">
    <property type="entry name" value="Dynein axonemal heavy chain 5"/>
    <property type="match status" value="1"/>
</dbReference>
<dbReference type="GO" id="GO:0045505">
    <property type="term" value="F:dynein intermediate chain binding"/>
    <property type="evidence" value="ECO:0007669"/>
    <property type="project" value="InterPro"/>
</dbReference>
<keyword evidence="11" id="KW-0206">Cytoskeleton</keyword>